<feature type="domain" description="ABC transporter" evidence="6">
    <location>
        <begin position="1"/>
        <end position="156"/>
    </location>
</feature>
<dbReference type="PROSITE" id="PS00211">
    <property type="entry name" value="ABC_TRANSPORTER_1"/>
    <property type="match status" value="1"/>
</dbReference>
<reference evidence="7 8" key="1">
    <citation type="journal article" date="2014" name="Antonie Van Leeuwenhoek">
        <title>Oenococcus alcoholitolerans sp. nov., a lactic acid bacteria isolated from cachaca and ethanol fermentation processes.</title>
        <authorList>
            <person name="Badotti F."/>
            <person name="Moreira A.P."/>
            <person name="Tonon L.A."/>
            <person name="de Lucena B.T."/>
            <person name="Gomes Fde C."/>
            <person name="Kruger R."/>
            <person name="Thompson C.C."/>
            <person name="de Morais M.A.Jr."/>
            <person name="Rosa C.A."/>
            <person name="Thompson F.L."/>
        </authorList>
    </citation>
    <scope>NUCLEOTIDE SEQUENCE [LARGE SCALE GENOMIC DNA]</scope>
    <source>
        <strain evidence="7 8">UFRJ-M7.2.18</strain>
    </source>
</reference>
<gene>
    <name evidence="7" type="ORF">Q757_06390</name>
</gene>
<name>A0ABR4XQM8_9LACO</name>
<evidence type="ECO:0000256" key="5">
    <source>
        <dbReference type="ARBA" id="ARBA00023136"/>
    </source>
</evidence>
<evidence type="ECO:0000313" key="8">
    <source>
        <dbReference type="Proteomes" id="UP000030023"/>
    </source>
</evidence>
<keyword evidence="3" id="KW-1278">Translocase</keyword>
<dbReference type="Pfam" id="PF09383">
    <property type="entry name" value="NIL"/>
    <property type="match status" value="1"/>
</dbReference>
<evidence type="ECO:0000256" key="4">
    <source>
        <dbReference type="ARBA" id="ARBA00022970"/>
    </source>
</evidence>
<keyword evidence="8" id="KW-1185">Reference proteome</keyword>
<dbReference type="InterPro" id="IPR017871">
    <property type="entry name" value="ABC_transporter-like_CS"/>
</dbReference>
<organism evidence="7 8">
    <name type="scientific">Oenococcus alcoholitolerans</name>
    <dbReference type="NCBI Taxonomy" id="931074"/>
    <lineage>
        <taxon>Bacteria</taxon>
        <taxon>Bacillati</taxon>
        <taxon>Bacillota</taxon>
        <taxon>Bacilli</taxon>
        <taxon>Lactobacillales</taxon>
        <taxon>Lactobacillaceae</taxon>
        <taxon>Oenococcus</taxon>
    </lineage>
</organism>
<evidence type="ECO:0000313" key="7">
    <source>
        <dbReference type="EMBL" id="KGO31575.1"/>
    </source>
</evidence>
<keyword evidence="4" id="KW-0029">Amino-acid transport</keyword>
<dbReference type="EMBL" id="AXCV01000298">
    <property type="protein sequence ID" value="KGO31575.1"/>
    <property type="molecule type" value="Genomic_DNA"/>
</dbReference>
<proteinExistence type="predicted"/>
<evidence type="ECO:0000256" key="1">
    <source>
        <dbReference type="ARBA" id="ARBA00022448"/>
    </source>
</evidence>
<dbReference type="InterPro" id="IPR018449">
    <property type="entry name" value="NIL_domain"/>
</dbReference>
<dbReference type="InterPro" id="IPR045865">
    <property type="entry name" value="ACT-like_dom_sf"/>
</dbReference>
<dbReference type="PANTHER" id="PTHR43166">
    <property type="entry name" value="AMINO ACID IMPORT ATP-BINDING PROTEIN"/>
    <property type="match status" value="1"/>
</dbReference>
<comment type="caution">
    <text evidence="7">The sequence shown here is derived from an EMBL/GenBank/DDBJ whole genome shotgun (WGS) entry which is preliminary data.</text>
</comment>
<keyword evidence="1" id="KW-0813">Transport</keyword>
<dbReference type="Pfam" id="PF00005">
    <property type="entry name" value="ABC_tran"/>
    <property type="match status" value="1"/>
</dbReference>
<keyword evidence="5" id="KW-0472">Membrane</keyword>
<dbReference type="InterPro" id="IPR027417">
    <property type="entry name" value="P-loop_NTPase"/>
</dbReference>
<evidence type="ECO:0000256" key="3">
    <source>
        <dbReference type="ARBA" id="ARBA00022967"/>
    </source>
</evidence>
<dbReference type="Proteomes" id="UP000030023">
    <property type="component" value="Unassembled WGS sequence"/>
</dbReference>
<feature type="non-terminal residue" evidence="7">
    <location>
        <position position="1"/>
    </location>
</feature>
<dbReference type="InterPro" id="IPR050086">
    <property type="entry name" value="MetN_ABC_transporter-like"/>
</dbReference>
<dbReference type="InterPro" id="IPR003439">
    <property type="entry name" value="ABC_transporter-like_ATP-bd"/>
</dbReference>
<dbReference type="Gene3D" id="3.30.70.260">
    <property type="match status" value="1"/>
</dbReference>
<accession>A0ABR4XQM8</accession>
<dbReference type="PROSITE" id="PS50893">
    <property type="entry name" value="ABC_TRANSPORTER_2"/>
    <property type="match status" value="1"/>
</dbReference>
<keyword evidence="2" id="KW-1003">Cell membrane</keyword>
<sequence>YDIPAFQPFPSRTVLNNIEYPLLSSKISKKDRREKAEELLKLVGLAEYAGSYPDQLSGGQKQRVAIARALANDPEILISDEATSALDPENTQSILQLLKDLNEKLGLTIVLITHEMNVIKAICQRVAVMDQGRIVEQGHVAEIFSEPRSKVSKKFIERSSEIKSFISKLKHDPIIKTLKKEDKIFQLTFKGKSATTDLMYQLAINFHLHTNILFGSIERINNAAIGYLVVIISGENNTTDQALNFLKENGVLSRKIHFKEASE</sequence>
<dbReference type="SMART" id="SM00930">
    <property type="entry name" value="NIL"/>
    <property type="match status" value="1"/>
</dbReference>
<dbReference type="Gene3D" id="3.40.50.300">
    <property type="entry name" value="P-loop containing nucleotide triphosphate hydrolases"/>
    <property type="match status" value="1"/>
</dbReference>
<protein>
    <recommendedName>
        <fullName evidence="6">ABC transporter domain-containing protein</fullName>
    </recommendedName>
</protein>
<dbReference type="SUPFAM" id="SSF55021">
    <property type="entry name" value="ACT-like"/>
    <property type="match status" value="1"/>
</dbReference>
<dbReference type="SUPFAM" id="SSF52540">
    <property type="entry name" value="P-loop containing nucleoside triphosphate hydrolases"/>
    <property type="match status" value="1"/>
</dbReference>
<dbReference type="PANTHER" id="PTHR43166:SF30">
    <property type="entry name" value="METHIONINE IMPORT ATP-BINDING PROTEIN METN"/>
    <property type="match status" value="1"/>
</dbReference>
<evidence type="ECO:0000259" key="6">
    <source>
        <dbReference type="PROSITE" id="PS50893"/>
    </source>
</evidence>
<evidence type="ECO:0000256" key="2">
    <source>
        <dbReference type="ARBA" id="ARBA00022475"/>
    </source>
</evidence>